<feature type="domain" description="Acetyl-coenzyme A synthetase N-terminal" evidence="4">
    <location>
        <begin position="36"/>
        <end position="88"/>
    </location>
</feature>
<evidence type="ECO:0000259" key="4">
    <source>
        <dbReference type="Pfam" id="PF16177"/>
    </source>
</evidence>
<dbReference type="EMBL" id="FOZX01000002">
    <property type="protein sequence ID" value="SFS57419.1"/>
    <property type="molecule type" value="Genomic_DNA"/>
</dbReference>
<evidence type="ECO:0000313" key="5">
    <source>
        <dbReference type="EMBL" id="SFS57419.1"/>
    </source>
</evidence>
<name>A0A1I6QY61_9PSEU</name>
<dbReference type="Gene3D" id="3.40.50.12780">
    <property type="entry name" value="N-terminal domain of ligase-like"/>
    <property type="match status" value="1"/>
</dbReference>
<evidence type="ECO:0000256" key="1">
    <source>
        <dbReference type="ARBA" id="ARBA00006432"/>
    </source>
</evidence>
<dbReference type="SUPFAM" id="SSF56801">
    <property type="entry name" value="Acetyl-CoA synthetase-like"/>
    <property type="match status" value="1"/>
</dbReference>
<dbReference type="PANTHER" id="PTHR24095:SF14">
    <property type="entry name" value="ACETYL-COENZYME A SYNTHETASE 1"/>
    <property type="match status" value="1"/>
</dbReference>
<feature type="non-terminal residue" evidence="5">
    <location>
        <position position="152"/>
    </location>
</feature>
<dbReference type="InterPro" id="IPR000873">
    <property type="entry name" value="AMP-dep_synth/lig_dom"/>
</dbReference>
<dbReference type="AlphaFoldDB" id="A0A1I6QY61"/>
<dbReference type="RefSeq" id="WP_139274041.1">
    <property type="nucleotide sequence ID" value="NZ_FOZX01000002.1"/>
</dbReference>
<dbReference type="GO" id="GO:0006085">
    <property type="term" value="P:acetyl-CoA biosynthetic process"/>
    <property type="evidence" value="ECO:0007669"/>
    <property type="project" value="TreeGrafter"/>
</dbReference>
<accession>A0A1I6QY61</accession>
<evidence type="ECO:0000313" key="6">
    <source>
        <dbReference type="Proteomes" id="UP000198852"/>
    </source>
</evidence>
<dbReference type="Pfam" id="PF16177">
    <property type="entry name" value="ACAS_N"/>
    <property type="match status" value="1"/>
</dbReference>
<dbReference type="InterPro" id="IPR032387">
    <property type="entry name" value="ACAS_N"/>
</dbReference>
<keyword evidence="2" id="KW-0007">Acetylation</keyword>
<proteinExistence type="inferred from homology"/>
<organism evidence="5 6">
    <name type="scientific">Saccharopolyspora flava</name>
    <dbReference type="NCBI Taxonomy" id="95161"/>
    <lineage>
        <taxon>Bacteria</taxon>
        <taxon>Bacillati</taxon>
        <taxon>Actinomycetota</taxon>
        <taxon>Actinomycetes</taxon>
        <taxon>Pseudonocardiales</taxon>
        <taxon>Pseudonocardiaceae</taxon>
        <taxon>Saccharopolyspora</taxon>
    </lineage>
</organism>
<dbReference type="OrthoDB" id="3697113at2"/>
<keyword evidence="6" id="KW-1185">Reference proteome</keyword>
<reference evidence="6" key="1">
    <citation type="submission" date="2016-10" db="EMBL/GenBank/DDBJ databases">
        <authorList>
            <person name="Varghese N."/>
            <person name="Submissions S."/>
        </authorList>
    </citation>
    <scope>NUCLEOTIDE SEQUENCE [LARGE SCALE GENOMIC DNA]</scope>
    <source>
        <strain evidence="6">DSM 44771</strain>
    </source>
</reference>
<dbReference type="PANTHER" id="PTHR24095">
    <property type="entry name" value="ACETYL-COENZYME A SYNTHETASE"/>
    <property type="match status" value="1"/>
</dbReference>
<dbReference type="Proteomes" id="UP000198852">
    <property type="component" value="Unassembled WGS sequence"/>
</dbReference>
<dbReference type="GO" id="GO:0005829">
    <property type="term" value="C:cytosol"/>
    <property type="evidence" value="ECO:0007669"/>
    <property type="project" value="TreeGrafter"/>
</dbReference>
<dbReference type="Pfam" id="PF00501">
    <property type="entry name" value="AMP-binding"/>
    <property type="match status" value="1"/>
</dbReference>
<gene>
    <name evidence="5" type="ORF">SAMN05660874_02100</name>
</gene>
<evidence type="ECO:0000256" key="2">
    <source>
        <dbReference type="ARBA" id="ARBA00022990"/>
    </source>
</evidence>
<evidence type="ECO:0000259" key="3">
    <source>
        <dbReference type="Pfam" id="PF00501"/>
    </source>
</evidence>
<protein>
    <submittedName>
        <fullName evidence="5">AMP-binding enzyme</fullName>
    </submittedName>
</protein>
<comment type="similarity">
    <text evidence="1">Belongs to the ATP-dependent AMP-binding enzyme family.</text>
</comment>
<feature type="domain" description="AMP-dependent synthetase/ligase" evidence="3">
    <location>
        <begin position="95"/>
        <end position="151"/>
    </location>
</feature>
<dbReference type="GO" id="GO:0003987">
    <property type="term" value="F:acetate-CoA ligase activity"/>
    <property type="evidence" value="ECO:0007669"/>
    <property type="project" value="TreeGrafter"/>
</dbReference>
<dbReference type="InterPro" id="IPR042099">
    <property type="entry name" value="ANL_N_sf"/>
</dbReference>
<dbReference type="STRING" id="95161.SAMN05660874_02100"/>
<sequence length="152" mass="16782">MSQPDGQSNTLDNLLTESRTFPPSEEFAAQANATSALYQAADADREAFWAEQAGRLSWQNRWDQVLDWSNAPFAKWFVGGTLNVAYNCADRHVEAGHGDRVAIHWEGEPGDSRTITYAELQREVSRTANALAELGVGKGDRVAIYLPMLPEA</sequence>